<protein>
    <recommendedName>
        <fullName evidence="3">IrrE N-terminal-like domain-containing protein</fullName>
    </recommendedName>
</protein>
<gene>
    <name evidence="1" type="ORF">GCM10023313_11520</name>
</gene>
<evidence type="ECO:0000313" key="2">
    <source>
        <dbReference type="Proteomes" id="UP001501436"/>
    </source>
</evidence>
<evidence type="ECO:0000313" key="1">
    <source>
        <dbReference type="EMBL" id="GAA4910064.1"/>
    </source>
</evidence>
<keyword evidence="2" id="KW-1185">Reference proteome</keyword>
<dbReference type="Proteomes" id="UP001501436">
    <property type="component" value="Unassembled WGS sequence"/>
</dbReference>
<accession>A0ABP9FNW2</accession>
<name>A0ABP9FNW2_9SPHI</name>
<dbReference type="RefSeq" id="WP_345329994.1">
    <property type="nucleotide sequence ID" value="NZ_BAABJI010000001.1"/>
</dbReference>
<dbReference type="EMBL" id="BAABJI010000001">
    <property type="protein sequence ID" value="GAA4910064.1"/>
    <property type="molecule type" value="Genomic_DNA"/>
</dbReference>
<proteinExistence type="predicted"/>
<comment type="caution">
    <text evidence="1">The sequence shown here is derived from an EMBL/GenBank/DDBJ whole genome shotgun (WGS) entry which is preliminary data.</text>
</comment>
<evidence type="ECO:0008006" key="3">
    <source>
        <dbReference type="Google" id="ProtNLM"/>
    </source>
</evidence>
<organism evidence="1 2">
    <name type="scientific">Mucilaginibacter defluvii</name>
    <dbReference type="NCBI Taxonomy" id="1196019"/>
    <lineage>
        <taxon>Bacteria</taxon>
        <taxon>Pseudomonadati</taxon>
        <taxon>Bacteroidota</taxon>
        <taxon>Sphingobacteriia</taxon>
        <taxon>Sphingobacteriales</taxon>
        <taxon>Sphingobacteriaceae</taxon>
        <taxon>Mucilaginibacter</taxon>
    </lineage>
</organism>
<reference evidence="2" key="1">
    <citation type="journal article" date="2019" name="Int. J. Syst. Evol. Microbiol.">
        <title>The Global Catalogue of Microorganisms (GCM) 10K type strain sequencing project: providing services to taxonomists for standard genome sequencing and annotation.</title>
        <authorList>
            <consortium name="The Broad Institute Genomics Platform"/>
            <consortium name="The Broad Institute Genome Sequencing Center for Infectious Disease"/>
            <person name="Wu L."/>
            <person name="Ma J."/>
        </authorList>
    </citation>
    <scope>NUCLEOTIDE SEQUENCE [LARGE SCALE GENOMIC DNA]</scope>
    <source>
        <strain evidence="2">JCM 18283</strain>
    </source>
</reference>
<sequence length="179" mass="20981">MECSDKKKKALLYLTEKLMLEAQIEIRDTWQGYDNEIIAIKMVEGNGPCLFDAEKEAIDGFNSLSYKNATISLPKQYSGAANEVIHEAVHFLQHNDWTMDSAYFKVRSFTIPGFKEFVSQREETEAHFIQMLFMSRYEPHLIKERELKQFKNRLGRALKHPAMRVDMICWAVRNDIFVH</sequence>